<keyword evidence="1" id="KW-1133">Transmembrane helix</keyword>
<keyword evidence="1" id="KW-0812">Transmembrane</keyword>
<sequence>MTASTAPAVLAPPPPARATVPRTFAAMMAREARVMRKNFLSTFVRVLVQPVMFVFVFAYV</sequence>
<dbReference type="EMBL" id="VCKZ01000267">
    <property type="protein sequence ID" value="TMR32428.1"/>
    <property type="molecule type" value="Genomic_DNA"/>
</dbReference>
<dbReference type="Proteomes" id="UP000305238">
    <property type="component" value="Unassembled WGS sequence"/>
</dbReference>
<keyword evidence="1" id="KW-0472">Membrane</keyword>
<evidence type="ECO:0000313" key="3">
    <source>
        <dbReference type="Proteomes" id="UP000305238"/>
    </source>
</evidence>
<reference evidence="2 3" key="1">
    <citation type="submission" date="2019-05" db="EMBL/GenBank/DDBJ databases">
        <title>Draft genome sequence of Actinomadura geliboluensis A8036.</title>
        <authorList>
            <person name="Saricaoglu S."/>
            <person name="Isik K."/>
        </authorList>
    </citation>
    <scope>NUCLEOTIDE SEQUENCE [LARGE SCALE GENOMIC DNA]</scope>
    <source>
        <strain evidence="2 3">A8036</strain>
    </source>
</reference>
<proteinExistence type="predicted"/>
<protein>
    <submittedName>
        <fullName evidence="2">ABC transporter permease</fullName>
    </submittedName>
</protein>
<feature type="transmembrane region" description="Helical" evidence="1">
    <location>
        <begin position="42"/>
        <end position="59"/>
    </location>
</feature>
<gene>
    <name evidence="2" type="ORF">ETD96_29660</name>
</gene>
<evidence type="ECO:0000256" key="1">
    <source>
        <dbReference type="SAM" id="Phobius"/>
    </source>
</evidence>
<name>A0A5S4GHI9_9ACTN</name>
<evidence type="ECO:0000313" key="2">
    <source>
        <dbReference type="EMBL" id="TMR32428.1"/>
    </source>
</evidence>
<organism evidence="2 3">
    <name type="scientific">Actinomadura geliboluensis</name>
    <dbReference type="NCBI Taxonomy" id="882440"/>
    <lineage>
        <taxon>Bacteria</taxon>
        <taxon>Bacillati</taxon>
        <taxon>Actinomycetota</taxon>
        <taxon>Actinomycetes</taxon>
        <taxon>Streptosporangiales</taxon>
        <taxon>Thermomonosporaceae</taxon>
        <taxon>Actinomadura</taxon>
    </lineage>
</organism>
<keyword evidence="3" id="KW-1185">Reference proteome</keyword>
<feature type="non-terminal residue" evidence="2">
    <location>
        <position position="60"/>
    </location>
</feature>
<accession>A0A5S4GHI9</accession>
<dbReference type="AlphaFoldDB" id="A0A5S4GHI9"/>
<comment type="caution">
    <text evidence="2">The sequence shown here is derived from an EMBL/GenBank/DDBJ whole genome shotgun (WGS) entry which is preliminary data.</text>
</comment>